<dbReference type="PANTHER" id="PTHR14097">
    <property type="entry name" value="OXIDOREDUCTASE HTATIP2"/>
    <property type="match status" value="1"/>
</dbReference>
<dbReference type="Gene3D" id="3.40.50.720">
    <property type="entry name" value="NAD(P)-binding Rossmann-like Domain"/>
    <property type="match status" value="1"/>
</dbReference>
<gene>
    <name evidence="1" type="ORF">BO99DRAFT_390254</name>
</gene>
<dbReference type="EMBL" id="KZ825166">
    <property type="protein sequence ID" value="PYI16678.1"/>
    <property type="molecule type" value="Genomic_DNA"/>
</dbReference>
<dbReference type="AlphaFoldDB" id="A0A2V5GYV6"/>
<sequence>MKIILAGATGFIGQEILTQCLAHPSITSILVLSRRELPDNTMHPKLHVHHMQDQDFVSYSDPQLAASLHGAAACIWTLGVSPSRVSADKEAFRRVTLEYTRQAAKAFNEAFTASLTGAEREEGPSSATRPRFRFVYFSGRMAERDQTKSWWVMAGYRRLRGQAENIFLEYAAEHPASFESYIMRPGMVLSRQGTLVDQFRSLAPSVRVDVLARAAVDLAVQGHSEKIWENARIAELGGVGGQES</sequence>
<evidence type="ECO:0000313" key="1">
    <source>
        <dbReference type="EMBL" id="PYI16678.1"/>
    </source>
</evidence>
<protein>
    <submittedName>
        <fullName evidence="1">Putative nucleoside-diphosphate-sugar epimerase</fullName>
    </submittedName>
</protein>
<name>A0A2V5GYV6_ASPV1</name>
<dbReference type="OMA" id="AAHSTTF"/>
<dbReference type="SUPFAM" id="SSF51735">
    <property type="entry name" value="NAD(P)-binding Rossmann-fold domains"/>
    <property type="match status" value="1"/>
</dbReference>
<keyword evidence="2" id="KW-1185">Reference proteome</keyword>
<dbReference type="PANTHER" id="PTHR14097:SF9">
    <property type="entry name" value="EPIMERASE, PUTATIVE (AFU_ORTHOLOGUE AFUA_8G07320)-RELATED"/>
    <property type="match status" value="1"/>
</dbReference>
<dbReference type="InterPro" id="IPR036291">
    <property type="entry name" value="NAD(P)-bd_dom_sf"/>
</dbReference>
<proteinExistence type="predicted"/>
<evidence type="ECO:0000313" key="2">
    <source>
        <dbReference type="Proteomes" id="UP000249829"/>
    </source>
</evidence>
<dbReference type="Proteomes" id="UP000249829">
    <property type="component" value="Unassembled WGS sequence"/>
</dbReference>
<accession>A0A2V5GYV6</accession>
<organism evidence="1 2">
    <name type="scientific">Aspergillus violaceofuscus (strain CBS 115571)</name>
    <dbReference type="NCBI Taxonomy" id="1450538"/>
    <lineage>
        <taxon>Eukaryota</taxon>
        <taxon>Fungi</taxon>
        <taxon>Dikarya</taxon>
        <taxon>Ascomycota</taxon>
        <taxon>Pezizomycotina</taxon>
        <taxon>Eurotiomycetes</taxon>
        <taxon>Eurotiomycetidae</taxon>
        <taxon>Eurotiales</taxon>
        <taxon>Aspergillaceae</taxon>
        <taxon>Aspergillus</taxon>
    </lineage>
</organism>
<dbReference type="STRING" id="1450538.A0A2V5GYV6"/>
<reference evidence="1 2" key="1">
    <citation type="submission" date="2018-02" db="EMBL/GenBank/DDBJ databases">
        <title>The genomes of Aspergillus section Nigri reveals drivers in fungal speciation.</title>
        <authorList>
            <consortium name="DOE Joint Genome Institute"/>
            <person name="Vesth T.C."/>
            <person name="Nybo J."/>
            <person name="Theobald S."/>
            <person name="Brandl J."/>
            <person name="Frisvad J.C."/>
            <person name="Nielsen K.F."/>
            <person name="Lyhne E.K."/>
            <person name="Kogle M.E."/>
            <person name="Kuo A."/>
            <person name="Riley R."/>
            <person name="Clum A."/>
            <person name="Nolan M."/>
            <person name="Lipzen A."/>
            <person name="Salamov A."/>
            <person name="Henrissat B."/>
            <person name="Wiebenga A."/>
            <person name="De vries R.P."/>
            <person name="Grigoriev I.V."/>
            <person name="Mortensen U.H."/>
            <person name="Andersen M.R."/>
            <person name="Baker S.E."/>
        </authorList>
    </citation>
    <scope>NUCLEOTIDE SEQUENCE [LARGE SCALE GENOMIC DNA]</scope>
    <source>
        <strain evidence="1 2">CBS 115571</strain>
    </source>
</reference>